<name>A0A0E9QYH6_ANGAN</name>
<proteinExistence type="predicted"/>
<accession>A0A0E9QYH6</accession>
<organism evidence="1">
    <name type="scientific">Anguilla anguilla</name>
    <name type="common">European freshwater eel</name>
    <name type="synonym">Muraena anguilla</name>
    <dbReference type="NCBI Taxonomy" id="7936"/>
    <lineage>
        <taxon>Eukaryota</taxon>
        <taxon>Metazoa</taxon>
        <taxon>Chordata</taxon>
        <taxon>Craniata</taxon>
        <taxon>Vertebrata</taxon>
        <taxon>Euteleostomi</taxon>
        <taxon>Actinopterygii</taxon>
        <taxon>Neopterygii</taxon>
        <taxon>Teleostei</taxon>
        <taxon>Anguilliformes</taxon>
        <taxon>Anguillidae</taxon>
        <taxon>Anguilla</taxon>
    </lineage>
</organism>
<reference evidence="1" key="2">
    <citation type="journal article" date="2015" name="Fish Shellfish Immunol.">
        <title>Early steps in the European eel (Anguilla anguilla)-Vibrio vulnificus interaction in the gills: Role of the RtxA13 toxin.</title>
        <authorList>
            <person name="Callol A."/>
            <person name="Pajuelo D."/>
            <person name="Ebbesson L."/>
            <person name="Teles M."/>
            <person name="MacKenzie S."/>
            <person name="Amaro C."/>
        </authorList>
    </citation>
    <scope>NUCLEOTIDE SEQUENCE</scope>
</reference>
<sequence length="12" mass="1340">MCGPVYIFSPLL</sequence>
<dbReference type="EMBL" id="GBXM01087429">
    <property type="protein sequence ID" value="JAH21148.1"/>
    <property type="molecule type" value="Transcribed_RNA"/>
</dbReference>
<evidence type="ECO:0000313" key="1">
    <source>
        <dbReference type="EMBL" id="JAH21148.1"/>
    </source>
</evidence>
<dbReference type="EMBL" id="GBXM01094792">
    <property type="protein sequence ID" value="JAH13785.1"/>
    <property type="molecule type" value="Transcribed_RNA"/>
</dbReference>
<reference evidence="1" key="1">
    <citation type="submission" date="2014-11" db="EMBL/GenBank/DDBJ databases">
        <authorList>
            <person name="Amaro Gonzalez C."/>
        </authorList>
    </citation>
    <scope>NUCLEOTIDE SEQUENCE</scope>
</reference>
<protein>
    <submittedName>
        <fullName evidence="1">Uncharacterized protein</fullName>
    </submittedName>
</protein>